<comment type="similarity">
    <text evidence="1">Belongs to the DprA/Smf family.</text>
</comment>
<organism evidence="4 5">
    <name type="scientific">Candidatus Nealsonbacteria bacterium RIFCSPHIGHO2_01_FULL_43_31</name>
    <dbReference type="NCBI Taxonomy" id="1801665"/>
    <lineage>
        <taxon>Bacteria</taxon>
        <taxon>Candidatus Nealsoniibacteriota</taxon>
    </lineage>
</organism>
<dbReference type="GO" id="GO:0009294">
    <property type="term" value="P:DNA-mediated transformation"/>
    <property type="evidence" value="ECO:0007669"/>
    <property type="project" value="InterPro"/>
</dbReference>
<dbReference type="InterPro" id="IPR041614">
    <property type="entry name" value="DprA_WH"/>
</dbReference>
<reference evidence="4 5" key="1">
    <citation type="journal article" date="2016" name="Nat. Commun.">
        <title>Thousands of microbial genomes shed light on interconnected biogeochemical processes in an aquifer system.</title>
        <authorList>
            <person name="Anantharaman K."/>
            <person name="Brown C.T."/>
            <person name="Hug L.A."/>
            <person name="Sharon I."/>
            <person name="Castelle C.J."/>
            <person name="Probst A.J."/>
            <person name="Thomas B.C."/>
            <person name="Singh A."/>
            <person name="Wilkins M.J."/>
            <person name="Karaoz U."/>
            <person name="Brodie E.L."/>
            <person name="Williams K.H."/>
            <person name="Hubbard S.S."/>
            <person name="Banfield J.F."/>
        </authorList>
    </citation>
    <scope>NUCLEOTIDE SEQUENCE [LARGE SCALE GENOMIC DNA]</scope>
</reference>
<dbReference type="Proteomes" id="UP000178721">
    <property type="component" value="Unassembled WGS sequence"/>
</dbReference>
<dbReference type="PANTHER" id="PTHR43022:SF1">
    <property type="entry name" value="PROTEIN SMF"/>
    <property type="match status" value="1"/>
</dbReference>
<evidence type="ECO:0000313" key="4">
    <source>
        <dbReference type="EMBL" id="OGZ19605.1"/>
    </source>
</evidence>
<gene>
    <name evidence="4" type="ORF">A2654_01965</name>
</gene>
<dbReference type="InterPro" id="IPR057666">
    <property type="entry name" value="DrpA_SLOG"/>
</dbReference>
<dbReference type="NCBIfam" id="TIGR00732">
    <property type="entry name" value="dprA"/>
    <property type="match status" value="1"/>
</dbReference>
<dbReference type="SUPFAM" id="SSF102405">
    <property type="entry name" value="MCP/YpsA-like"/>
    <property type="match status" value="1"/>
</dbReference>
<dbReference type="AlphaFoldDB" id="A0A1G2E1H5"/>
<dbReference type="InterPro" id="IPR036388">
    <property type="entry name" value="WH-like_DNA-bd_sf"/>
</dbReference>
<accession>A0A1G2E1H5</accession>
<proteinExistence type="inferred from homology"/>
<sequence length="284" mass="31374">MGFHTIQENEYPKLLKEIGKDAPKQLYYKGVWDEAIFQNCLAVVGSRHMTIYGKQVVERIVSEVAAAGVTIVSGFMYGVDAEAHKTALSVGGRTIAVMPCGIDLIHPEHQQDLYMEILKNKGLVVSEYEGSTQPALWIYPRRNRIVAGLSRAALIIEAGEKSGSLITANLAKKFKRKVFVVPGPITSENSKGIMQLIKEGAEAINSADDILSIFGGRTSPKIKGEVRPRDIVEIKIIDQLRREALSIDIMSRNLGMPVAKMGTILSMMQLRGQIKQEGNKYYVN</sequence>
<evidence type="ECO:0000259" key="2">
    <source>
        <dbReference type="Pfam" id="PF02481"/>
    </source>
</evidence>
<comment type="caution">
    <text evidence="4">The sequence shown here is derived from an EMBL/GenBank/DDBJ whole genome shotgun (WGS) entry which is preliminary data.</text>
</comment>
<evidence type="ECO:0000256" key="1">
    <source>
        <dbReference type="ARBA" id="ARBA00006525"/>
    </source>
</evidence>
<protein>
    <submittedName>
        <fullName evidence="4">DNA protecting protein DprA</fullName>
    </submittedName>
</protein>
<feature type="domain" description="Smf/DprA SLOG" evidence="2">
    <location>
        <begin position="4"/>
        <end position="212"/>
    </location>
</feature>
<evidence type="ECO:0000259" key="3">
    <source>
        <dbReference type="Pfam" id="PF17782"/>
    </source>
</evidence>
<evidence type="ECO:0000313" key="5">
    <source>
        <dbReference type="Proteomes" id="UP000178721"/>
    </source>
</evidence>
<dbReference type="InterPro" id="IPR003488">
    <property type="entry name" value="DprA"/>
</dbReference>
<dbReference type="Pfam" id="PF17782">
    <property type="entry name" value="WHD_DprA"/>
    <property type="match status" value="1"/>
</dbReference>
<dbReference type="PANTHER" id="PTHR43022">
    <property type="entry name" value="PROTEIN SMF"/>
    <property type="match status" value="1"/>
</dbReference>
<dbReference type="Pfam" id="PF02481">
    <property type="entry name" value="DNA_processg_A"/>
    <property type="match status" value="1"/>
</dbReference>
<dbReference type="EMBL" id="MHMA01000039">
    <property type="protein sequence ID" value="OGZ19605.1"/>
    <property type="molecule type" value="Genomic_DNA"/>
</dbReference>
<feature type="domain" description="DprA winged helix" evidence="3">
    <location>
        <begin position="229"/>
        <end position="277"/>
    </location>
</feature>
<name>A0A1G2E1H5_9BACT</name>
<dbReference type="Gene3D" id="1.10.10.10">
    <property type="entry name" value="Winged helix-like DNA-binding domain superfamily/Winged helix DNA-binding domain"/>
    <property type="match status" value="1"/>
</dbReference>
<dbReference type="Gene3D" id="3.40.50.450">
    <property type="match status" value="1"/>
</dbReference>